<dbReference type="InterPro" id="IPR009057">
    <property type="entry name" value="Homeodomain-like_sf"/>
</dbReference>
<dbReference type="InterPro" id="IPR010499">
    <property type="entry name" value="AraC_E-bd"/>
</dbReference>
<dbReference type="Pfam" id="PF12833">
    <property type="entry name" value="HTH_18"/>
    <property type="match status" value="1"/>
</dbReference>
<dbReference type="AlphaFoldDB" id="A0A2K9PU96"/>
<dbReference type="EMBL" id="CP025791">
    <property type="protein sequence ID" value="AUP80632.1"/>
    <property type="molecule type" value="Genomic_DNA"/>
</dbReference>
<keyword evidence="6" id="KW-1185">Reference proteome</keyword>
<dbReference type="SMART" id="SM00871">
    <property type="entry name" value="AraC_E_bind"/>
    <property type="match status" value="1"/>
</dbReference>
<evidence type="ECO:0000256" key="2">
    <source>
        <dbReference type="ARBA" id="ARBA00023125"/>
    </source>
</evidence>
<dbReference type="PROSITE" id="PS00041">
    <property type="entry name" value="HTH_ARAC_FAMILY_1"/>
    <property type="match status" value="1"/>
</dbReference>
<evidence type="ECO:0000259" key="4">
    <source>
        <dbReference type="PROSITE" id="PS01124"/>
    </source>
</evidence>
<dbReference type="Gene3D" id="1.10.10.60">
    <property type="entry name" value="Homeodomain-like"/>
    <property type="match status" value="2"/>
</dbReference>
<proteinExistence type="predicted"/>
<dbReference type="InterPro" id="IPR018062">
    <property type="entry name" value="HTH_AraC-typ_CS"/>
</dbReference>
<dbReference type="RefSeq" id="WP_102757278.1">
    <property type="nucleotide sequence ID" value="NZ_CP025791.1"/>
</dbReference>
<accession>A0A2K9PU96</accession>
<name>A0A2K9PU96_9FLAO</name>
<dbReference type="InterPro" id="IPR018060">
    <property type="entry name" value="HTH_AraC"/>
</dbReference>
<gene>
    <name evidence="5" type="ORF">C1H87_18710</name>
</gene>
<dbReference type="Pfam" id="PF06445">
    <property type="entry name" value="GyrI-like"/>
    <property type="match status" value="1"/>
</dbReference>
<keyword evidence="2" id="KW-0238">DNA-binding</keyword>
<keyword evidence="1" id="KW-0805">Transcription regulation</keyword>
<dbReference type="SUPFAM" id="SSF46689">
    <property type="entry name" value="Homeodomain-like"/>
    <property type="match status" value="1"/>
</dbReference>
<organism evidence="5 6">
    <name type="scientific">Flavivirga eckloniae</name>
    <dbReference type="NCBI Taxonomy" id="1803846"/>
    <lineage>
        <taxon>Bacteria</taxon>
        <taxon>Pseudomonadati</taxon>
        <taxon>Bacteroidota</taxon>
        <taxon>Flavobacteriia</taxon>
        <taxon>Flavobacteriales</taxon>
        <taxon>Flavobacteriaceae</taxon>
        <taxon>Flavivirga</taxon>
    </lineage>
</organism>
<keyword evidence="3" id="KW-0804">Transcription</keyword>
<dbReference type="SMART" id="SM00342">
    <property type="entry name" value="HTH_ARAC"/>
    <property type="match status" value="1"/>
</dbReference>
<dbReference type="SUPFAM" id="SSF55136">
    <property type="entry name" value="Probable bacterial effector-binding domain"/>
    <property type="match status" value="1"/>
</dbReference>
<dbReference type="Proteomes" id="UP000235826">
    <property type="component" value="Chromosome"/>
</dbReference>
<dbReference type="PRINTS" id="PR00032">
    <property type="entry name" value="HTHARAC"/>
</dbReference>
<dbReference type="InterPro" id="IPR050908">
    <property type="entry name" value="SmbC-like"/>
</dbReference>
<dbReference type="InterPro" id="IPR011256">
    <property type="entry name" value="Reg_factor_effector_dom_sf"/>
</dbReference>
<dbReference type="InterPro" id="IPR020449">
    <property type="entry name" value="Tscrpt_reg_AraC-type_HTH"/>
</dbReference>
<dbReference type="PROSITE" id="PS01124">
    <property type="entry name" value="HTH_ARAC_FAMILY_2"/>
    <property type="match status" value="1"/>
</dbReference>
<sequence length="289" mass="34474">MENATRLDRYKRLLSMLDDKFKEEITVQDIENTAFYSYRNINRIFLSLHQETIGQYQKRLRLEKAAEYLKFSNQSIADIAYDVGYSEISSFSKAFKKHFRCSPSIFRNSYDYRQNLTKKIVLDEEFDEDYKPEYTVEELPDLKIMYLTYYGDYDNIKAIKDIWEQLVIYALKKKVLHDKTPFIGEILDDEEITDVLKCRYNAAVVLDDDKDVDEEGLFRTKIIKKQKYAKFIHKGSHESCDETYAKIYTYWLTEMPMELADKPTLEFYINDESNTPEEELLTEIYIPVE</sequence>
<dbReference type="PANTHER" id="PTHR40055:SF1">
    <property type="entry name" value="TRANSCRIPTIONAL REGULATOR YGIV-RELATED"/>
    <property type="match status" value="1"/>
</dbReference>
<feature type="domain" description="HTH araC/xylS-type" evidence="4">
    <location>
        <begin position="11"/>
        <end position="109"/>
    </location>
</feature>
<protein>
    <recommendedName>
        <fullName evidence="4">HTH araC/xylS-type domain-containing protein</fullName>
    </recommendedName>
</protein>
<dbReference type="GO" id="GO:0003700">
    <property type="term" value="F:DNA-binding transcription factor activity"/>
    <property type="evidence" value="ECO:0007669"/>
    <property type="project" value="InterPro"/>
</dbReference>
<dbReference type="Gene3D" id="3.20.80.10">
    <property type="entry name" value="Regulatory factor, effector binding domain"/>
    <property type="match status" value="1"/>
</dbReference>
<evidence type="ECO:0000256" key="3">
    <source>
        <dbReference type="ARBA" id="ARBA00023163"/>
    </source>
</evidence>
<dbReference type="GO" id="GO:0043565">
    <property type="term" value="F:sequence-specific DNA binding"/>
    <property type="evidence" value="ECO:0007669"/>
    <property type="project" value="InterPro"/>
</dbReference>
<reference evidence="5 6" key="1">
    <citation type="submission" date="2018-01" db="EMBL/GenBank/DDBJ databases">
        <title>Complete genome sequence of Flavivirga eckloniae ECD14 isolated from seaweed Ecklonia cava.</title>
        <authorList>
            <person name="Lee J.H."/>
            <person name="Baik K.S."/>
            <person name="Seong C.N."/>
        </authorList>
    </citation>
    <scope>NUCLEOTIDE SEQUENCE [LARGE SCALE GENOMIC DNA]</scope>
    <source>
        <strain evidence="5 6">ECD14</strain>
    </source>
</reference>
<evidence type="ECO:0000256" key="1">
    <source>
        <dbReference type="ARBA" id="ARBA00023015"/>
    </source>
</evidence>
<dbReference type="InterPro" id="IPR029442">
    <property type="entry name" value="GyrI-like"/>
</dbReference>
<dbReference type="PANTHER" id="PTHR40055">
    <property type="entry name" value="TRANSCRIPTIONAL REGULATOR YGIV-RELATED"/>
    <property type="match status" value="1"/>
</dbReference>
<evidence type="ECO:0000313" key="6">
    <source>
        <dbReference type="Proteomes" id="UP000235826"/>
    </source>
</evidence>
<evidence type="ECO:0000313" key="5">
    <source>
        <dbReference type="EMBL" id="AUP80632.1"/>
    </source>
</evidence>
<dbReference type="KEGG" id="fek:C1H87_18710"/>
<dbReference type="OrthoDB" id="9816011at2"/>